<name>A0A0Q2MKL7_MYCGO</name>
<proteinExistence type="predicted"/>
<reference evidence="2 3" key="1">
    <citation type="submission" date="2015-10" db="EMBL/GenBank/DDBJ databases">
        <title>Mycobacterium gordonae draft genome assembly.</title>
        <authorList>
            <person name="Ustinova V."/>
            <person name="Smirnova T."/>
            <person name="Blagodatskikh K."/>
            <person name="Varlamov D."/>
            <person name="Larionova E."/>
            <person name="Chernousova L."/>
        </authorList>
    </citation>
    <scope>NUCLEOTIDE SEQUENCE [LARGE SCALE GENOMIC DNA]</scope>
    <source>
        <strain evidence="2 3">CTRI 14-8773</strain>
    </source>
</reference>
<evidence type="ECO:0000313" key="2">
    <source>
        <dbReference type="EMBL" id="KQH80295.1"/>
    </source>
</evidence>
<dbReference type="EMBL" id="LKTM01000033">
    <property type="protein sequence ID" value="KQH80295.1"/>
    <property type="molecule type" value="Genomic_DNA"/>
</dbReference>
<dbReference type="Gene3D" id="3.40.960.10">
    <property type="entry name" value="VSR Endonuclease"/>
    <property type="match status" value="1"/>
</dbReference>
<gene>
    <name evidence="2" type="ORF">AO501_28975</name>
</gene>
<evidence type="ECO:0000259" key="1">
    <source>
        <dbReference type="Pfam" id="PF04480"/>
    </source>
</evidence>
<dbReference type="RefSeq" id="WP_055576829.1">
    <property type="nucleotide sequence ID" value="NZ_LKTM01000033.1"/>
</dbReference>
<dbReference type="SUPFAM" id="SSF52980">
    <property type="entry name" value="Restriction endonuclease-like"/>
    <property type="match status" value="1"/>
</dbReference>
<organism evidence="2 3">
    <name type="scientific">Mycobacterium gordonae</name>
    <dbReference type="NCBI Taxonomy" id="1778"/>
    <lineage>
        <taxon>Bacteria</taxon>
        <taxon>Bacillati</taxon>
        <taxon>Actinomycetota</taxon>
        <taxon>Actinomycetes</taxon>
        <taxon>Mycobacteriales</taxon>
        <taxon>Mycobacteriaceae</taxon>
        <taxon>Mycobacterium</taxon>
    </lineage>
</organism>
<evidence type="ECO:0000313" key="3">
    <source>
        <dbReference type="Proteomes" id="UP000051677"/>
    </source>
</evidence>
<protein>
    <recommendedName>
        <fullName evidence="1">DUF559 domain-containing protein</fullName>
    </recommendedName>
</protein>
<feature type="domain" description="DUF559" evidence="1">
    <location>
        <begin position="212"/>
        <end position="260"/>
    </location>
</feature>
<comment type="caution">
    <text evidence="2">The sequence shown here is derived from an EMBL/GenBank/DDBJ whole genome shotgun (WGS) entry which is preliminary data.</text>
</comment>
<dbReference type="AlphaFoldDB" id="A0A0Q2MKL7"/>
<sequence>MTGDAPFIGSEAIANGSLRRHQLRSRFRREFPDVYVQREGILTLHQRSVAAWLWSGRQGVIAGMTASAWHGSKWVDERLPIELIWRNARPPRGVRTYDMQLLTGESTVVEGLPVTTPQRTAFDIGSRRPLGSAVANLDALMRATSITADEVHAVAEQHRGARGIRQLETALALVDTGSQSPKETSLRLLLTRAGLPRPTTQIPVTVERGKVYYLDMGWEDLMVAVEYDGEHHRTDRWQYSRDNHRREMLERLGWIVIRVTVTDRPENIIGRVRNALDIRKSDLR</sequence>
<dbReference type="Pfam" id="PF04480">
    <property type="entry name" value="DUF559"/>
    <property type="match status" value="1"/>
</dbReference>
<dbReference type="Proteomes" id="UP000051677">
    <property type="component" value="Unassembled WGS sequence"/>
</dbReference>
<accession>A0A0Q2MKL7</accession>
<dbReference type="InterPro" id="IPR007569">
    <property type="entry name" value="DUF559"/>
</dbReference>
<dbReference type="OrthoDB" id="4390288at2"/>
<dbReference type="InterPro" id="IPR011335">
    <property type="entry name" value="Restrct_endonuc-II-like"/>
</dbReference>